<dbReference type="EMBL" id="CAJVQB010034881">
    <property type="protein sequence ID" value="CAG8821813.1"/>
    <property type="molecule type" value="Genomic_DNA"/>
</dbReference>
<feature type="transmembrane region" description="Helical" evidence="6">
    <location>
        <begin position="65"/>
        <end position="87"/>
    </location>
</feature>
<evidence type="ECO:0000256" key="5">
    <source>
        <dbReference type="ARBA" id="ARBA00023136"/>
    </source>
</evidence>
<sequence>ISPRIICQEDETFESNPSNVVNNSSIINVTNGEHLPNHLHHQSNCDLGNSHGTPYLLELGLSNSLISLIWLAGPLAGLLVQPIVAHFQTIHSKYDCRKSYIIIGSVAVVIAFLSIDWTKKYCRLSFQLTLLLFGWPFSPFILDFAIMTATFTARERYGMGVKMVGIGSVMAQHQLPFNDPINPKLKEEAERTVTFSVLMSLKFVWKQFLRLPLALTLPKLWSLSHFIFAYSMLASWIVSNIFQAYLVILCVGGSKDNSAINPSTTAFSNASRLYLIGPVHRSDDDDGVEYEELENMCEFSVVDD</sequence>
<keyword evidence="3 6" id="KW-0812">Transmembrane</keyword>
<evidence type="ECO:0000313" key="7">
    <source>
        <dbReference type="EMBL" id="CAG8821813.1"/>
    </source>
</evidence>
<evidence type="ECO:0000256" key="2">
    <source>
        <dbReference type="ARBA" id="ARBA00022448"/>
    </source>
</evidence>
<keyword evidence="4 6" id="KW-1133">Transmembrane helix</keyword>
<gene>
    <name evidence="7" type="ORF">GMARGA_LOCUS27925</name>
</gene>
<comment type="caution">
    <text evidence="7">The sequence shown here is derived from an EMBL/GenBank/DDBJ whole genome shotgun (WGS) entry which is preliminary data.</text>
</comment>
<keyword evidence="5 6" id="KW-0472">Membrane</keyword>
<evidence type="ECO:0000256" key="6">
    <source>
        <dbReference type="SAM" id="Phobius"/>
    </source>
</evidence>
<protein>
    <submittedName>
        <fullName evidence="7">7309_t:CDS:1</fullName>
    </submittedName>
</protein>
<dbReference type="PANTHER" id="PTHR19432">
    <property type="entry name" value="SUGAR TRANSPORTER"/>
    <property type="match status" value="1"/>
</dbReference>
<organism evidence="7 8">
    <name type="scientific">Gigaspora margarita</name>
    <dbReference type="NCBI Taxonomy" id="4874"/>
    <lineage>
        <taxon>Eukaryota</taxon>
        <taxon>Fungi</taxon>
        <taxon>Fungi incertae sedis</taxon>
        <taxon>Mucoromycota</taxon>
        <taxon>Glomeromycotina</taxon>
        <taxon>Glomeromycetes</taxon>
        <taxon>Diversisporales</taxon>
        <taxon>Gigasporaceae</taxon>
        <taxon>Gigaspora</taxon>
    </lineage>
</organism>
<feature type="transmembrane region" description="Helical" evidence="6">
    <location>
        <begin position="99"/>
        <end position="118"/>
    </location>
</feature>
<dbReference type="Proteomes" id="UP000789901">
    <property type="component" value="Unassembled WGS sequence"/>
</dbReference>
<evidence type="ECO:0000256" key="1">
    <source>
        <dbReference type="ARBA" id="ARBA00004141"/>
    </source>
</evidence>
<feature type="non-terminal residue" evidence="7">
    <location>
        <position position="304"/>
    </location>
</feature>
<evidence type="ECO:0000256" key="3">
    <source>
        <dbReference type="ARBA" id="ARBA00022692"/>
    </source>
</evidence>
<feature type="transmembrane region" description="Helical" evidence="6">
    <location>
        <begin position="233"/>
        <end position="252"/>
    </location>
</feature>
<feature type="transmembrane region" description="Helical" evidence="6">
    <location>
        <begin position="130"/>
        <end position="153"/>
    </location>
</feature>
<feature type="non-terminal residue" evidence="7">
    <location>
        <position position="1"/>
    </location>
</feature>
<reference evidence="7 8" key="1">
    <citation type="submission" date="2021-06" db="EMBL/GenBank/DDBJ databases">
        <authorList>
            <person name="Kallberg Y."/>
            <person name="Tangrot J."/>
            <person name="Rosling A."/>
        </authorList>
    </citation>
    <scope>NUCLEOTIDE SEQUENCE [LARGE SCALE GENOMIC DNA]</scope>
    <source>
        <strain evidence="7 8">120-4 pot B 10/14</strain>
    </source>
</reference>
<evidence type="ECO:0000256" key="4">
    <source>
        <dbReference type="ARBA" id="ARBA00022989"/>
    </source>
</evidence>
<dbReference type="PANTHER" id="PTHR19432:SF35">
    <property type="entry name" value="SOLUTE CARRIER FAMILY 45 MEMBER 3 ISOFORM X1"/>
    <property type="match status" value="1"/>
</dbReference>
<proteinExistence type="predicted"/>
<keyword evidence="2" id="KW-0813">Transport</keyword>
<accession>A0ABN7W8X4</accession>
<evidence type="ECO:0000313" key="8">
    <source>
        <dbReference type="Proteomes" id="UP000789901"/>
    </source>
</evidence>
<name>A0ABN7W8X4_GIGMA</name>
<comment type="subcellular location">
    <subcellularLocation>
        <location evidence="1">Membrane</location>
        <topology evidence="1">Multi-pass membrane protein</topology>
    </subcellularLocation>
</comment>
<keyword evidence="8" id="KW-1185">Reference proteome</keyword>